<protein>
    <submittedName>
        <fullName evidence="1">Uncharacterized protein</fullName>
    </submittedName>
</protein>
<evidence type="ECO:0000313" key="1">
    <source>
        <dbReference type="EMBL" id="CUI18084.1"/>
    </source>
</evidence>
<gene>
    <name evidence="1" type="ORF">PNK_p0030</name>
</gene>
<keyword evidence="2" id="KW-1185">Reference proteome</keyword>
<geneLocation type="plasmid" evidence="2">
    <name>pPNK</name>
</geneLocation>
<dbReference type="AlphaFoldDB" id="A0A0U5JGZ8"/>
<dbReference type="KEGG" id="pnl:PNK_p0030"/>
<dbReference type="EMBL" id="LN879503">
    <property type="protein sequence ID" value="CUI18084.1"/>
    <property type="molecule type" value="Genomic_DNA"/>
</dbReference>
<organism evidence="1 2">
    <name type="scientific">Candidatus Protochlamydia naegleriophila</name>
    <dbReference type="NCBI Taxonomy" id="389348"/>
    <lineage>
        <taxon>Bacteria</taxon>
        <taxon>Pseudomonadati</taxon>
        <taxon>Chlamydiota</taxon>
        <taxon>Chlamydiia</taxon>
        <taxon>Parachlamydiales</taxon>
        <taxon>Parachlamydiaceae</taxon>
        <taxon>Candidatus Protochlamydia</taxon>
    </lineage>
</organism>
<accession>A0A0U5JGZ8</accession>
<proteinExistence type="predicted"/>
<dbReference type="PATRIC" id="fig|389348.3.peg.2788"/>
<reference evidence="2" key="1">
    <citation type="submission" date="2015-09" db="EMBL/GenBank/DDBJ databases">
        <authorList>
            <person name="Bertelli C."/>
        </authorList>
    </citation>
    <scope>NUCLEOTIDE SEQUENCE [LARGE SCALE GENOMIC DNA]</scope>
    <source>
        <strain evidence="2">KNic</strain>
        <plasmid evidence="2">pPNK</plasmid>
    </source>
</reference>
<evidence type="ECO:0000313" key="2">
    <source>
        <dbReference type="Proteomes" id="UP000069902"/>
    </source>
</evidence>
<dbReference type="InParanoid" id="A0A0U5JGZ8"/>
<dbReference type="Proteomes" id="UP000069902">
    <property type="component" value="Plasmid pPNK"/>
</dbReference>
<sequence>MADIPLLPKDLEISSYRAYQEGNKIILEPLVEISAETIFHLHLGLKFLNLMRKIKQLELTACFGVMAPKENSYILLLLRLIHNVYIQPITRIKHTL</sequence>
<name>A0A0U5JGZ8_9BACT</name>